<evidence type="ECO:0000256" key="3">
    <source>
        <dbReference type="ARBA" id="ARBA00022692"/>
    </source>
</evidence>
<dbReference type="SUPFAM" id="SSF140478">
    <property type="entry name" value="LemA-like"/>
    <property type="match status" value="1"/>
</dbReference>
<dbReference type="Proteomes" id="UP001267710">
    <property type="component" value="Unassembled WGS sequence"/>
</dbReference>
<proteinExistence type="inferred from homology"/>
<gene>
    <name evidence="6" type="ORF">QE399_001672</name>
</gene>
<dbReference type="PANTHER" id="PTHR34478:SF1">
    <property type="entry name" value="PROTEIN LEMA"/>
    <property type="match status" value="1"/>
</dbReference>
<evidence type="ECO:0000256" key="1">
    <source>
        <dbReference type="ARBA" id="ARBA00004167"/>
    </source>
</evidence>
<comment type="similarity">
    <text evidence="2">Belongs to the LemA family.</text>
</comment>
<evidence type="ECO:0000256" key="5">
    <source>
        <dbReference type="ARBA" id="ARBA00023136"/>
    </source>
</evidence>
<protein>
    <submittedName>
        <fullName evidence="6">LemA protein</fullName>
    </submittedName>
</protein>
<keyword evidence="4" id="KW-1133">Transmembrane helix</keyword>
<comment type="subcellular location">
    <subcellularLocation>
        <location evidence="1">Membrane</location>
        <topology evidence="1">Single-pass membrane protein</topology>
    </subcellularLocation>
</comment>
<keyword evidence="7" id="KW-1185">Reference proteome</keyword>
<dbReference type="PANTHER" id="PTHR34478">
    <property type="entry name" value="PROTEIN LEMA"/>
    <property type="match status" value="1"/>
</dbReference>
<dbReference type="EMBL" id="JAVIZX010000001">
    <property type="protein sequence ID" value="MDR6213983.1"/>
    <property type="molecule type" value="Genomic_DNA"/>
</dbReference>
<dbReference type="InterPro" id="IPR023353">
    <property type="entry name" value="LemA-like_dom_sf"/>
</dbReference>
<evidence type="ECO:0000313" key="6">
    <source>
        <dbReference type="EMBL" id="MDR6213983.1"/>
    </source>
</evidence>
<dbReference type="Pfam" id="PF04011">
    <property type="entry name" value="LemA"/>
    <property type="match status" value="1"/>
</dbReference>
<evidence type="ECO:0000256" key="4">
    <source>
        <dbReference type="ARBA" id="ARBA00022989"/>
    </source>
</evidence>
<name>A0ABU1IBL9_9BURK</name>
<organism evidence="6 7">
    <name type="scientific">Paracidovorax wautersii</name>
    <dbReference type="NCBI Taxonomy" id="1177982"/>
    <lineage>
        <taxon>Bacteria</taxon>
        <taxon>Pseudomonadati</taxon>
        <taxon>Pseudomonadota</taxon>
        <taxon>Betaproteobacteria</taxon>
        <taxon>Burkholderiales</taxon>
        <taxon>Comamonadaceae</taxon>
        <taxon>Paracidovorax</taxon>
    </lineage>
</organism>
<keyword evidence="5" id="KW-0472">Membrane</keyword>
<comment type="caution">
    <text evidence="6">The sequence shown here is derived from an EMBL/GenBank/DDBJ whole genome shotgun (WGS) entry which is preliminary data.</text>
</comment>
<dbReference type="RefSeq" id="WP_309827912.1">
    <property type="nucleotide sequence ID" value="NZ_JAVIZX010000001.1"/>
</dbReference>
<sequence length="180" mass="19519">MLTTWIVLAVLLFWAVGAYNRLIRLRSAAVQAFGGLDAHLVRMMAMLGEYEATQVPEPVPSDARAALWAATTQFGASLAASRARPLDAGAAAALTAAHRVLDTAWQTVVREAQERHVAQGRGAEEDAMAAWVLRREQHLAQNALAQQQFNDAVAQYNGAIAQFPARLLAWLFGFKPAQAL</sequence>
<evidence type="ECO:0000313" key="7">
    <source>
        <dbReference type="Proteomes" id="UP001267710"/>
    </source>
</evidence>
<reference evidence="6 7" key="1">
    <citation type="submission" date="2023-08" db="EMBL/GenBank/DDBJ databases">
        <title>Functional and genomic diversity of the sorghum phyllosphere microbiome.</title>
        <authorList>
            <person name="Shade A."/>
        </authorList>
    </citation>
    <scope>NUCLEOTIDE SEQUENCE [LARGE SCALE GENOMIC DNA]</scope>
    <source>
        <strain evidence="6 7">SORGH_AS_0335</strain>
    </source>
</reference>
<evidence type="ECO:0000256" key="2">
    <source>
        <dbReference type="ARBA" id="ARBA00008854"/>
    </source>
</evidence>
<keyword evidence="3" id="KW-0812">Transmembrane</keyword>
<accession>A0ABU1IBL9</accession>
<dbReference type="Gene3D" id="1.20.1440.20">
    <property type="entry name" value="LemA-like domain"/>
    <property type="match status" value="1"/>
</dbReference>
<dbReference type="InterPro" id="IPR007156">
    <property type="entry name" value="MamQ_LemA"/>
</dbReference>